<accession>Q7R8J1</accession>
<feature type="transmembrane region" description="Helical" evidence="1">
    <location>
        <begin position="12"/>
        <end position="36"/>
    </location>
</feature>
<evidence type="ECO:0000313" key="3">
    <source>
        <dbReference type="Proteomes" id="UP000008553"/>
    </source>
</evidence>
<comment type="caution">
    <text evidence="2">The sequence shown here is derived from an EMBL/GenBank/DDBJ whole genome shotgun (WGS) entry which is preliminary data.</text>
</comment>
<organism evidence="2 3">
    <name type="scientific">Plasmodium yoelii yoelii</name>
    <dbReference type="NCBI Taxonomy" id="73239"/>
    <lineage>
        <taxon>Eukaryota</taxon>
        <taxon>Sar</taxon>
        <taxon>Alveolata</taxon>
        <taxon>Apicomplexa</taxon>
        <taxon>Aconoidasida</taxon>
        <taxon>Haemosporida</taxon>
        <taxon>Plasmodiidae</taxon>
        <taxon>Plasmodium</taxon>
        <taxon>Plasmodium (Vinckeia)</taxon>
    </lineage>
</organism>
<keyword evidence="1" id="KW-0812">Transmembrane</keyword>
<reference evidence="2 3" key="1">
    <citation type="journal article" date="2002" name="Nature">
        <title>Genome sequence and comparative analysis of the model rodent malaria parasite Plasmodium yoelii yoelii.</title>
        <authorList>
            <person name="Carlton J.M."/>
            <person name="Angiuoli S.V."/>
            <person name="Suh B.B."/>
            <person name="Kooij T.W."/>
            <person name="Pertea M."/>
            <person name="Silva J.C."/>
            <person name="Ermolaeva M.D."/>
            <person name="Allen J.E."/>
            <person name="Selengut J.D."/>
            <person name="Koo H.L."/>
            <person name="Peterson J.D."/>
            <person name="Pop M."/>
            <person name="Kosack D.S."/>
            <person name="Shumway M.F."/>
            <person name="Bidwell S.L."/>
            <person name="Shallom S.J."/>
            <person name="van Aken S.E."/>
            <person name="Riedmuller S.B."/>
            <person name="Feldblyum T.V."/>
            <person name="Cho J.K."/>
            <person name="Quackenbush J."/>
            <person name="Sedegah M."/>
            <person name="Shoaibi A."/>
            <person name="Cummings L.M."/>
            <person name="Florens L."/>
            <person name="Yates J.R."/>
            <person name="Raine J.D."/>
            <person name="Sinden R.E."/>
            <person name="Harris M.A."/>
            <person name="Cunningham D.A."/>
            <person name="Preiser P.R."/>
            <person name="Bergman L.W."/>
            <person name="Vaidya A.B."/>
            <person name="van Lin L.H."/>
            <person name="Janse C.J."/>
            <person name="Waters A.P."/>
            <person name="Smith H.O."/>
            <person name="White O.R."/>
            <person name="Salzberg S.L."/>
            <person name="Venter J.C."/>
            <person name="Fraser C.M."/>
            <person name="Hoffman S.L."/>
            <person name="Gardner M.J."/>
            <person name="Carucci D.J."/>
        </authorList>
    </citation>
    <scope>NUCLEOTIDE SEQUENCE [LARGE SCALE GENOMIC DNA]</scope>
    <source>
        <strain evidence="2 3">17XNL</strain>
    </source>
</reference>
<dbReference type="Proteomes" id="UP000008553">
    <property type="component" value="Unassembled WGS sequence"/>
</dbReference>
<sequence>MNRLSIFSFSQHFFIFSTFFHFLNLFNLTIIFWGNISFFTINKIIKSTSTALLELKKWRKNGEMEKWRNGEMEKLL</sequence>
<gene>
    <name evidence="2" type="ORF">PY07231</name>
</gene>
<protein>
    <submittedName>
        <fullName evidence="2">Uncharacterized protein</fullName>
    </submittedName>
</protein>
<evidence type="ECO:0000313" key="2">
    <source>
        <dbReference type="EMBL" id="EAA19615.1"/>
    </source>
</evidence>
<keyword evidence="1" id="KW-0472">Membrane</keyword>
<proteinExistence type="predicted"/>
<name>Q7R8J1_PLAYO</name>
<dbReference type="EMBL" id="AABL01002604">
    <property type="protein sequence ID" value="EAA19615.1"/>
    <property type="molecule type" value="Genomic_DNA"/>
</dbReference>
<dbReference type="AlphaFoldDB" id="Q7R8J1"/>
<dbReference type="PaxDb" id="73239-Q7R8J1"/>
<keyword evidence="3" id="KW-1185">Reference proteome</keyword>
<evidence type="ECO:0000256" key="1">
    <source>
        <dbReference type="SAM" id="Phobius"/>
    </source>
</evidence>
<dbReference type="InParanoid" id="Q7R8J1"/>
<keyword evidence="1" id="KW-1133">Transmembrane helix</keyword>